<organism evidence="8 9">
    <name type="scientific">Pendulispora albinea</name>
    <dbReference type="NCBI Taxonomy" id="2741071"/>
    <lineage>
        <taxon>Bacteria</taxon>
        <taxon>Pseudomonadati</taxon>
        <taxon>Myxococcota</taxon>
        <taxon>Myxococcia</taxon>
        <taxon>Myxococcales</taxon>
        <taxon>Sorangiineae</taxon>
        <taxon>Pendulisporaceae</taxon>
        <taxon>Pendulispora</taxon>
    </lineage>
</organism>
<dbReference type="PANTHER" id="PTHR42663">
    <property type="entry name" value="HYDROLASE C777.06C-RELATED-RELATED"/>
    <property type="match status" value="1"/>
</dbReference>
<sequence>MNLTVLGSAAGGGFPQWNCGCPNCIAVREGRANFEPRTQDSLAVTARDPRDASYVLVNASPDLLEQIKRTRPLWPKAPRHSPIRAIVLTNGDMDHVLGLFSLRESYPLALYATSAVRRGLEENAFLRTLQRFEGQLVLRTLEIGREVEIRDASGETTGVHIRAFAAPGKLPVHLMASGTASDEDNVGLVLHDGTSPKKTAVYLTACADLERRTDLEGHAVLLFDGTFYCEDELRKLELSRSLAKDMAHIPIEGETGSLARLASIPGCRKIYTHINNTNPILSLASEERRTVERAGFEIAFDGMEITL</sequence>
<name>A0ABZ2LX70_9BACT</name>
<dbReference type="InterPro" id="IPR011842">
    <property type="entry name" value="PQQ_synth_PqqB"/>
</dbReference>
<dbReference type="InterPro" id="IPR036866">
    <property type="entry name" value="RibonucZ/Hydroxyglut_hydro"/>
</dbReference>
<evidence type="ECO:0000256" key="3">
    <source>
        <dbReference type="ARBA" id="ARBA00015084"/>
    </source>
</evidence>
<evidence type="ECO:0000259" key="7">
    <source>
        <dbReference type="Pfam" id="PF12706"/>
    </source>
</evidence>
<dbReference type="Pfam" id="PF12706">
    <property type="entry name" value="Lactamase_B_2"/>
    <property type="match status" value="1"/>
</dbReference>
<dbReference type="Proteomes" id="UP001370348">
    <property type="component" value="Chromosome"/>
</dbReference>
<reference evidence="8 9" key="1">
    <citation type="submission" date="2021-12" db="EMBL/GenBank/DDBJ databases">
        <title>Discovery of the Pendulisporaceae a myxobacterial family with distinct sporulation behavior and unique specialized metabolism.</title>
        <authorList>
            <person name="Garcia R."/>
            <person name="Popoff A."/>
            <person name="Bader C.D."/>
            <person name="Loehr J."/>
            <person name="Walesch S."/>
            <person name="Walt C."/>
            <person name="Boldt J."/>
            <person name="Bunk B."/>
            <person name="Haeckl F.J.F.P.J."/>
            <person name="Gunesch A.P."/>
            <person name="Birkelbach J."/>
            <person name="Nuebel U."/>
            <person name="Pietschmann T."/>
            <person name="Bach T."/>
            <person name="Mueller R."/>
        </authorList>
    </citation>
    <scope>NUCLEOTIDE SEQUENCE [LARGE SCALE GENOMIC DNA]</scope>
    <source>
        <strain evidence="8 9">MSr11954</strain>
    </source>
</reference>
<protein>
    <recommendedName>
        <fullName evidence="3 6">Coenzyme PQQ synthesis protein B</fullName>
    </recommendedName>
    <alternativeName>
        <fullName evidence="6">Pyrroloquinoline quinone biosynthesis protein B</fullName>
    </alternativeName>
</protein>
<keyword evidence="4 6" id="KW-0813">Transport</keyword>
<dbReference type="RefSeq" id="WP_394825164.1">
    <property type="nucleotide sequence ID" value="NZ_CP089984.1"/>
</dbReference>
<evidence type="ECO:0000313" key="9">
    <source>
        <dbReference type="Proteomes" id="UP001370348"/>
    </source>
</evidence>
<dbReference type="EMBL" id="CP089984">
    <property type="protein sequence ID" value="WXB15534.1"/>
    <property type="molecule type" value="Genomic_DNA"/>
</dbReference>
<comment type="pathway">
    <text evidence="1 6">Cofactor biosynthesis; pyrroloquinoline quinone biosynthesis.</text>
</comment>
<feature type="domain" description="Metallo-beta-lactamase" evidence="7">
    <location>
        <begin position="55"/>
        <end position="274"/>
    </location>
</feature>
<dbReference type="NCBIfam" id="TIGR02108">
    <property type="entry name" value="PQQ_syn_pqqB"/>
    <property type="match status" value="1"/>
</dbReference>
<evidence type="ECO:0000256" key="5">
    <source>
        <dbReference type="ARBA" id="ARBA00022905"/>
    </source>
</evidence>
<evidence type="ECO:0000313" key="8">
    <source>
        <dbReference type="EMBL" id="WXB15534.1"/>
    </source>
</evidence>
<dbReference type="PANTHER" id="PTHR42663:SF7">
    <property type="entry name" value="COENZYME PQQ SYNTHESIS PROTEIN B"/>
    <property type="match status" value="1"/>
</dbReference>
<dbReference type="InterPro" id="IPR001279">
    <property type="entry name" value="Metallo-B-lactamas"/>
</dbReference>
<keyword evidence="9" id="KW-1185">Reference proteome</keyword>
<evidence type="ECO:0000256" key="4">
    <source>
        <dbReference type="ARBA" id="ARBA00022448"/>
    </source>
</evidence>
<dbReference type="HAMAP" id="MF_00653">
    <property type="entry name" value="PQQ_syn_PqqB"/>
    <property type="match status" value="1"/>
</dbReference>
<gene>
    <name evidence="6 8" type="primary">pqqB</name>
    <name evidence="8" type="ORF">LZC94_47900</name>
</gene>
<keyword evidence="5 6" id="KW-0884">PQQ biosynthesis</keyword>
<comment type="function">
    <text evidence="6">May be involved in the transport of PQQ or its precursor to the periplasm.</text>
</comment>
<dbReference type="SUPFAM" id="SSF56281">
    <property type="entry name" value="Metallo-hydrolase/oxidoreductase"/>
    <property type="match status" value="1"/>
</dbReference>
<evidence type="ECO:0000256" key="1">
    <source>
        <dbReference type="ARBA" id="ARBA00004886"/>
    </source>
</evidence>
<evidence type="ECO:0000256" key="2">
    <source>
        <dbReference type="ARBA" id="ARBA00008481"/>
    </source>
</evidence>
<comment type="similarity">
    <text evidence="2 6">Belongs to the PqqB family.</text>
</comment>
<proteinExistence type="inferred from homology"/>
<evidence type="ECO:0000256" key="6">
    <source>
        <dbReference type="HAMAP-Rule" id="MF_00653"/>
    </source>
</evidence>
<accession>A0ABZ2LX70</accession>
<dbReference type="Gene3D" id="3.60.15.10">
    <property type="entry name" value="Ribonuclease Z/Hydroxyacylglutathione hydrolase-like"/>
    <property type="match status" value="1"/>
</dbReference>